<accession>A0A367GQ87</accession>
<dbReference type="AlphaFoldDB" id="A0A367GQ87"/>
<evidence type="ECO:0000313" key="1">
    <source>
        <dbReference type="EMBL" id="RCH55624.1"/>
    </source>
</evidence>
<proteinExistence type="predicted"/>
<dbReference type="Proteomes" id="UP000253209">
    <property type="component" value="Unassembled WGS sequence"/>
</dbReference>
<dbReference type="EMBL" id="QGDC01000003">
    <property type="protein sequence ID" value="RCH55624.1"/>
    <property type="molecule type" value="Genomic_DNA"/>
</dbReference>
<protein>
    <submittedName>
        <fullName evidence="1">Uncharacterized protein</fullName>
    </submittedName>
</protein>
<name>A0A367GQ87_9SPHI</name>
<organism evidence="1 2">
    <name type="scientific">Mucilaginibacter hurinus</name>
    <dbReference type="NCBI Taxonomy" id="2201324"/>
    <lineage>
        <taxon>Bacteria</taxon>
        <taxon>Pseudomonadati</taxon>
        <taxon>Bacteroidota</taxon>
        <taxon>Sphingobacteriia</taxon>
        <taxon>Sphingobacteriales</taxon>
        <taxon>Sphingobacteriaceae</taxon>
        <taxon>Mucilaginibacter</taxon>
    </lineage>
</organism>
<reference evidence="1 2" key="1">
    <citation type="submission" date="2018-05" db="EMBL/GenBank/DDBJ databases">
        <title>Mucilaginibacter hurinus sp. nov., isolated from briquette warehouse soil.</title>
        <authorList>
            <person name="Choi L."/>
        </authorList>
    </citation>
    <scope>NUCLEOTIDE SEQUENCE [LARGE SCALE GENOMIC DNA]</scope>
    <source>
        <strain evidence="1 2">ZR32</strain>
    </source>
</reference>
<comment type="caution">
    <text evidence="1">The sequence shown here is derived from an EMBL/GenBank/DDBJ whole genome shotgun (WGS) entry which is preliminary data.</text>
</comment>
<dbReference type="OrthoDB" id="769806at2"/>
<evidence type="ECO:0000313" key="2">
    <source>
        <dbReference type="Proteomes" id="UP000253209"/>
    </source>
</evidence>
<sequence>MEKTGISVLSLIVDNGYHLTEVAFEEAEEKGASETKEGVKEYWLFHPDIKLPLPYTEPKPMNFAGVNSNLHLAYFPSVPTPPPNYCI</sequence>
<gene>
    <name evidence="1" type="ORF">DJ568_06980</name>
</gene>
<keyword evidence="2" id="KW-1185">Reference proteome</keyword>
<dbReference type="RefSeq" id="WP_114004539.1">
    <property type="nucleotide sequence ID" value="NZ_QGDC01000003.1"/>
</dbReference>